<dbReference type="GO" id="GO:0009507">
    <property type="term" value="C:chloroplast"/>
    <property type="evidence" value="ECO:0007669"/>
    <property type="project" value="TreeGrafter"/>
</dbReference>
<keyword evidence="1" id="KW-0378">Hydrolase</keyword>
<gene>
    <name evidence="1" type="ORF">L195_g011208</name>
</gene>
<accession>A0A2K3PGV2</accession>
<dbReference type="Gene3D" id="3.40.50.1820">
    <property type="entry name" value="alpha/beta hydrolase"/>
    <property type="match status" value="1"/>
</dbReference>
<keyword evidence="1" id="KW-0645">Protease</keyword>
<reference evidence="1 2" key="1">
    <citation type="journal article" date="2014" name="Am. J. Bot.">
        <title>Genome assembly and annotation for red clover (Trifolium pratense; Fabaceae).</title>
        <authorList>
            <person name="Istvanek J."/>
            <person name="Jaros M."/>
            <person name="Krenek A."/>
            <person name="Repkova J."/>
        </authorList>
    </citation>
    <scope>NUCLEOTIDE SEQUENCE [LARGE SCALE GENOMIC DNA]</scope>
    <source>
        <strain evidence="2">cv. Tatra</strain>
        <tissue evidence="1">Young leaves</tissue>
    </source>
</reference>
<dbReference type="InterPro" id="IPR029058">
    <property type="entry name" value="AB_hydrolase_fold"/>
</dbReference>
<proteinExistence type="predicted"/>
<dbReference type="AlphaFoldDB" id="A0A2K3PGV2"/>
<comment type="caution">
    <text evidence="1">The sequence shown here is derived from an EMBL/GenBank/DDBJ whole genome shotgun (WGS) entry which is preliminary data.</text>
</comment>
<evidence type="ECO:0000313" key="1">
    <source>
        <dbReference type="EMBL" id="PNY14526.1"/>
    </source>
</evidence>
<reference evidence="1 2" key="2">
    <citation type="journal article" date="2017" name="Front. Plant Sci.">
        <title>Gene Classification and Mining of Molecular Markers Useful in Red Clover (Trifolium pratense) Breeding.</title>
        <authorList>
            <person name="Istvanek J."/>
            <person name="Dluhosova J."/>
            <person name="Dluhos P."/>
            <person name="Patkova L."/>
            <person name="Nedelnik J."/>
            <person name="Repkova J."/>
        </authorList>
    </citation>
    <scope>NUCLEOTIDE SEQUENCE [LARGE SCALE GENOMIC DNA]</scope>
    <source>
        <strain evidence="2">cv. Tatra</strain>
        <tissue evidence="1">Young leaves</tissue>
    </source>
</reference>
<organism evidence="1 2">
    <name type="scientific">Trifolium pratense</name>
    <name type="common">Red clover</name>
    <dbReference type="NCBI Taxonomy" id="57577"/>
    <lineage>
        <taxon>Eukaryota</taxon>
        <taxon>Viridiplantae</taxon>
        <taxon>Streptophyta</taxon>
        <taxon>Embryophyta</taxon>
        <taxon>Tracheophyta</taxon>
        <taxon>Spermatophyta</taxon>
        <taxon>Magnoliopsida</taxon>
        <taxon>eudicotyledons</taxon>
        <taxon>Gunneridae</taxon>
        <taxon>Pentapetalae</taxon>
        <taxon>rosids</taxon>
        <taxon>fabids</taxon>
        <taxon>Fabales</taxon>
        <taxon>Fabaceae</taxon>
        <taxon>Papilionoideae</taxon>
        <taxon>50 kb inversion clade</taxon>
        <taxon>NPAAA clade</taxon>
        <taxon>Hologalegina</taxon>
        <taxon>IRL clade</taxon>
        <taxon>Trifolieae</taxon>
        <taxon>Trifolium</taxon>
    </lineage>
</organism>
<dbReference type="GO" id="GO:0006508">
    <property type="term" value="P:proteolysis"/>
    <property type="evidence" value="ECO:0007669"/>
    <property type="project" value="UniProtKB-KW"/>
</dbReference>
<dbReference type="PANTHER" id="PTHR11757:SF12">
    <property type="entry name" value="PROLYL ENDOPEPTIDASE"/>
    <property type="match status" value="1"/>
</dbReference>
<dbReference type="GO" id="GO:0008233">
    <property type="term" value="F:peptidase activity"/>
    <property type="evidence" value="ECO:0007669"/>
    <property type="project" value="UniProtKB-KW"/>
</dbReference>
<dbReference type="InterPro" id="IPR051543">
    <property type="entry name" value="Serine_Peptidase_S9A"/>
</dbReference>
<evidence type="ECO:0000313" key="2">
    <source>
        <dbReference type="Proteomes" id="UP000236291"/>
    </source>
</evidence>
<name>A0A2K3PGV2_TRIPR</name>
<protein>
    <submittedName>
        <fullName evidence="1">Protease 2-like protein</fullName>
    </submittedName>
</protein>
<sequence>MVILLREEVVSHDGVKVALNIVYSMEFWQKEGQCPGLLIGYGAYGEDLDKSWCSDRLSLLDRGWVVAFADLRLVT</sequence>
<dbReference type="SUPFAM" id="SSF53474">
    <property type="entry name" value="alpha/beta-Hydrolases"/>
    <property type="match status" value="1"/>
</dbReference>
<dbReference type="EMBL" id="ASHM01006925">
    <property type="protein sequence ID" value="PNY14526.1"/>
    <property type="molecule type" value="Genomic_DNA"/>
</dbReference>
<dbReference type="Proteomes" id="UP000236291">
    <property type="component" value="Unassembled WGS sequence"/>
</dbReference>
<dbReference type="PANTHER" id="PTHR11757">
    <property type="entry name" value="PROTEASE FAMILY S9A OLIGOPEPTIDASE"/>
    <property type="match status" value="1"/>
</dbReference>